<dbReference type="InterPro" id="IPR036322">
    <property type="entry name" value="WD40_repeat_dom_sf"/>
</dbReference>
<name>A0AA38GYY9_TAXCH</name>
<dbReference type="OMA" id="IVKGCPA"/>
<dbReference type="SUPFAM" id="SSF50978">
    <property type="entry name" value="WD40 repeat-like"/>
    <property type="match status" value="1"/>
</dbReference>
<sequence>MVHSAYDSFQIVKGCPAKIESVGLWGCRVLVGCIDGSLRIYAPESLSVNSSNNNNISSRRISSDGGSDIMEAEPYVLEKTLIGFCKKAVICMDVLQSRSLLLSLSDAITLHRLPGLEVVVYIGKTKGSSSYAWDDKRGFLCVNKQKKLLIYRYDGSREFVEVKEFAVPDIVKSMAWCGESLCLGIRREYAIMNTVSGAFFEVFPCGRIAPPLVVSLPSGELLLGKDNIGVFVDQNGKLLHEGRICWSEAPASVAIHLPYAIAQLPWHIEIRSLRAPYPLVQTFPLRDVHLLLASSNCVIAVLENSAYCLLPVPVGAQVVQLAASGNFDEALALCKLLPPEDSTLRASKEDSLRI</sequence>
<dbReference type="GO" id="GO:0034058">
    <property type="term" value="P:endosomal vesicle fusion"/>
    <property type="evidence" value="ECO:0007669"/>
    <property type="project" value="TreeGrafter"/>
</dbReference>
<evidence type="ECO:0000259" key="5">
    <source>
        <dbReference type="PROSITE" id="PS50219"/>
    </source>
</evidence>
<dbReference type="GO" id="GO:0006914">
    <property type="term" value="P:autophagy"/>
    <property type="evidence" value="ECO:0007669"/>
    <property type="project" value="TreeGrafter"/>
</dbReference>
<protein>
    <recommendedName>
        <fullName evidence="5">CNH domain-containing protein</fullName>
    </recommendedName>
</protein>
<evidence type="ECO:0000313" key="6">
    <source>
        <dbReference type="EMBL" id="KAH9332094.1"/>
    </source>
</evidence>
<dbReference type="GO" id="GO:0016020">
    <property type="term" value="C:membrane"/>
    <property type="evidence" value="ECO:0007669"/>
    <property type="project" value="TreeGrafter"/>
</dbReference>
<proteinExistence type="predicted"/>
<evidence type="ECO:0000256" key="2">
    <source>
        <dbReference type="ARBA" id="ARBA00022448"/>
    </source>
</evidence>
<organism evidence="6 7">
    <name type="scientific">Taxus chinensis</name>
    <name type="common">Chinese yew</name>
    <name type="synonym">Taxus wallichiana var. chinensis</name>
    <dbReference type="NCBI Taxonomy" id="29808"/>
    <lineage>
        <taxon>Eukaryota</taxon>
        <taxon>Viridiplantae</taxon>
        <taxon>Streptophyta</taxon>
        <taxon>Embryophyta</taxon>
        <taxon>Tracheophyta</taxon>
        <taxon>Spermatophyta</taxon>
        <taxon>Pinopsida</taxon>
        <taxon>Pinidae</taxon>
        <taxon>Conifers II</taxon>
        <taxon>Cupressales</taxon>
        <taxon>Taxaceae</taxon>
        <taxon>Taxus</taxon>
    </lineage>
</organism>
<dbReference type="PANTHER" id="PTHR12894">
    <property type="entry name" value="CNH DOMAIN CONTAINING"/>
    <property type="match status" value="1"/>
</dbReference>
<keyword evidence="7" id="KW-1185">Reference proteome</keyword>
<dbReference type="GO" id="GO:0005737">
    <property type="term" value="C:cytoplasm"/>
    <property type="evidence" value="ECO:0007669"/>
    <property type="project" value="UniProtKB-SubCell"/>
</dbReference>
<keyword evidence="2" id="KW-0813">Transport</keyword>
<evidence type="ECO:0000313" key="7">
    <source>
        <dbReference type="Proteomes" id="UP000824469"/>
    </source>
</evidence>
<dbReference type="PROSITE" id="PS50219">
    <property type="entry name" value="CNH"/>
    <property type="match status" value="1"/>
</dbReference>
<dbReference type="AlphaFoldDB" id="A0AA38GYY9"/>
<keyword evidence="4" id="KW-0653">Protein transport</keyword>
<evidence type="ECO:0000256" key="1">
    <source>
        <dbReference type="ARBA" id="ARBA00004496"/>
    </source>
</evidence>
<feature type="domain" description="CNH" evidence="5">
    <location>
        <begin position="16"/>
        <end position="298"/>
    </location>
</feature>
<evidence type="ECO:0000256" key="4">
    <source>
        <dbReference type="ARBA" id="ARBA00022927"/>
    </source>
</evidence>
<accession>A0AA38GYY9</accession>
<keyword evidence="3" id="KW-0963">Cytoplasm</keyword>
<reference evidence="6 7" key="1">
    <citation type="journal article" date="2021" name="Nat. Plants">
        <title>The Taxus genome provides insights into paclitaxel biosynthesis.</title>
        <authorList>
            <person name="Xiong X."/>
            <person name="Gou J."/>
            <person name="Liao Q."/>
            <person name="Li Y."/>
            <person name="Zhou Q."/>
            <person name="Bi G."/>
            <person name="Li C."/>
            <person name="Du R."/>
            <person name="Wang X."/>
            <person name="Sun T."/>
            <person name="Guo L."/>
            <person name="Liang H."/>
            <person name="Lu P."/>
            <person name="Wu Y."/>
            <person name="Zhang Z."/>
            <person name="Ro D.K."/>
            <person name="Shang Y."/>
            <person name="Huang S."/>
            <person name="Yan J."/>
        </authorList>
    </citation>
    <scope>NUCLEOTIDE SEQUENCE [LARGE SCALE GENOMIC DNA]</scope>
    <source>
        <strain evidence="6">Ta-2019</strain>
    </source>
</reference>
<gene>
    <name evidence="6" type="ORF">KI387_004202</name>
</gene>
<dbReference type="InterPro" id="IPR032914">
    <property type="entry name" value="Vam6/VPS39/TRAP1"/>
</dbReference>
<dbReference type="GO" id="GO:0015031">
    <property type="term" value="P:protein transport"/>
    <property type="evidence" value="ECO:0007669"/>
    <property type="project" value="UniProtKB-KW"/>
</dbReference>
<dbReference type="EMBL" id="JAHRHJ020000001">
    <property type="protein sequence ID" value="KAH9332094.1"/>
    <property type="molecule type" value="Genomic_DNA"/>
</dbReference>
<comment type="caution">
    <text evidence="6">The sequence shown here is derived from an EMBL/GenBank/DDBJ whole genome shotgun (WGS) entry which is preliminary data.</text>
</comment>
<dbReference type="Pfam" id="PF00780">
    <property type="entry name" value="CNH"/>
    <property type="match status" value="1"/>
</dbReference>
<comment type="subcellular location">
    <subcellularLocation>
        <location evidence="1">Cytoplasm</location>
    </subcellularLocation>
</comment>
<feature type="non-terminal residue" evidence="6">
    <location>
        <position position="1"/>
    </location>
</feature>
<dbReference type="PANTHER" id="PTHR12894:SF27">
    <property type="entry name" value="TRANSFORMING GROWTH FACTOR-BETA RECEPTOR-ASSOCIATED PROTEIN 1"/>
    <property type="match status" value="1"/>
</dbReference>
<dbReference type="InterPro" id="IPR001180">
    <property type="entry name" value="CNH_dom"/>
</dbReference>
<dbReference type="Proteomes" id="UP000824469">
    <property type="component" value="Unassembled WGS sequence"/>
</dbReference>
<dbReference type="SMART" id="SM00036">
    <property type="entry name" value="CNH"/>
    <property type="match status" value="1"/>
</dbReference>
<evidence type="ECO:0000256" key="3">
    <source>
        <dbReference type="ARBA" id="ARBA00022490"/>
    </source>
</evidence>